<dbReference type="RefSeq" id="WP_368004706.1">
    <property type="nucleotide sequence ID" value="NZ_JAMXFF010000001.1"/>
</dbReference>
<organism evidence="2 3">
    <name type="scientific">Laspinema palackyanum D2a</name>
    <dbReference type="NCBI Taxonomy" id="2953684"/>
    <lineage>
        <taxon>Bacteria</taxon>
        <taxon>Bacillati</taxon>
        <taxon>Cyanobacteriota</taxon>
        <taxon>Cyanophyceae</taxon>
        <taxon>Oscillatoriophycideae</taxon>
        <taxon>Oscillatoriales</taxon>
        <taxon>Laspinemataceae</taxon>
        <taxon>Laspinema</taxon>
        <taxon>Laspinema palackyanum</taxon>
    </lineage>
</organism>
<evidence type="ECO:0000256" key="1">
    <source>
        <dbReference type="SAM" id="Phobius"/>
    </source>
</evidence>
<keyword evidence="1" id="KW-0472">Membrane</keyword>
<reference evidence="2 3" key="1">
    <citation type="journal article" date="2022" name="Front. Microbiol.">
        <title>High genomic differentiation and limited gene flow indicate recent cryptic speciation within the genus Laspinema (cyanobacteria).</title>
        <authorList>
            <person name="Stanojkovic A."/>
            <person name="Skoupy S."/>
            <person name="Skaloud P."/>
            <person name="Dvorak P."/>
        </authorList>
    </citation>
    <scope>NUCLEOTIDE SEQUENCE [LARGE SCALE GENOMIC DNA]</scope>
    <source>
        <strain evidence="2 3">D2a</strain>
    </source>
</reference>
<evidence type="ECO:0000313" key="3">
    <source>
        <dbReference type="Proteomes" id="UP001525890"/>
    </source>
</evidence>
<name>A0ABT2MN51_9CYAN</name>
<feature type="transmembrane region" description="Helical" evidence="1">
    <location>
        <begin position="7"/>
        <end position="27"/>
    </location>
</feature>
<keyword evidence="1" id="KW-0812">Transmembrane</keyword>
<dbReference type="Proteomes" id="UP001525890">
    <property type="component" value="Unassembled WGS sequence"/>
</dbReference>
<dbReference type="EMBL" id="JAMXFF010000001">
    <property type="protein sequence ID" value="MCT7964956.1"/>
    <property type="molecule type" value="Genomic_DNA"/>
</dbReference>
<comment type="caution">
    <text evidence="2">The sequence shown here is derived from an EMBL/GenBank/DDBJ whole genome shotgun (WGS) entry which is preliminary data.</text>
</comment>
<proteinExistence type="predicted"/>
<evidence type="ECO:0000313" key="2">
    <source>
        <dbReference type="EMBL" id="MCT7964956.1"/>
    </source>
</evidence>
<protein>
    <submittedName>
        <fullName evidence="2">Uncharacterized protein</fullName>
    </submittedName>
</protein>
<sequence>MKTVNLSILRTVGVFAVGGLLVGFIPLSTPGPKNVMNPGDSIQSQPGKLTGYVEILFTEPGNPCIQSQERYLHPGTEVLLQNSDRQPIATGTLGEGTPQPLQAGFSKMTCKFPLVVENIPELHDYIIKLEGGEEFSYSHKQFEQKNWQVELTLFR</sequence>
<accession>A0ABT2MN51</accession>
<keyword evidence="1" id="KW-1133">Transmembrane helix</keyword>
<gene>
    <name evidence="2" type="ORF">NG799_01245</name>
</gene>
<keyword evidence="3" id="KW-1185">Reference proteome</keyword>